<dbReference type="GO" id="GO:0006310">
    <property type="term" value="P:DNA recombination"/>
    <property type="evidence" value="ECO:0007669"/>
    <property type="project" value="UniProtKB-KW"/>
</dbReference>
<proteinExistence type="inferred from homology"/>
<dbReference type="InterPro" id="IPR050535">
    <property type="entry name" value="DNA_Repair-Maintenance_Comp"/>
</dbReference>
<dbReference type="InterPro" id="IPR026843">
    <property type="entry name" value="SbcD_C"/>
</dbReference>
<evidence type="ECO:0000256" key="2">
    <source>
        <dbReference type="ARBA" id="ARBA00011322"/>
    </source>
</evidence>
<evidence type="ECO:0000256" key="6">
    <source>
        <dbReference type="ARBA" id="ARBA00022839"/>
    </source>
</evidence>
<keyword evidence="7" id="KW-0255">Endonuclease</keyword>
<keyword evidence="5 7" id="KW-0378">Hydrolase</keyword>
<evidence type="ECO:0000256" key="1">
    <source>
        <dbReference type="ARBA" id="ARBA00010555"/>
    </source>
</evidence>
<evidence type="ECO:0000256" key="7">
    <source>
        <dbReference type="RuleBase" id="RU363069"/>
    </source>
</evidence>
<comment type="subunit">
    <text evidence="2 7">Heterodimer of SbcC and SbcD.</text>
</comment>
<dbReference type="RefSeq" id="WP_112284426.1">
    <property type="nucleotide sequence ID" value="NZ_MASW01000006.1"/>
</dbReference>
<dbReference type="GO" id="GO:0008408">
    <property type="term" value="F:3'-5' exonuclease activity"/>
    <property type="evidence" value="ECO:0007669"/>
    <property type="project" value="InterPro"/>
</dbReference>
<dbReference type="OrthoDB" id="9773856at2"/>
<dbReference type="EMBL" id="MASW01000006">
    <property type="protein sequence ID" value="PXY21185.1"/>
    <property type="molecule type" value="Genomic_DNA"/>
</dbReference>
<dbReference type="AlphaFoldDB" id="A0A2V4ALL4"/>
<dbReference type="Proteomes" id="UP000249915">
    <property type="component" value="Unassembled WGS sequence"/>
</dbReference>
<dbReference type="Pfam" id="PF00149">
    <property type="entry name" value="Metallophos"/>
    <property type="match status" value="1"/>
</dbReference>
<name>A0A2V4ALL4_9PSEU</name>
<keyword evidence="4 7" id="KW-0540">Nuclease</keyword>
<dbReference type="InterPro" id="IPR041796">
    <property type="entry name" value="Mre11_N"/>
</dbReference>
<dbReference type="PANTHER" id="PTHR30337:SF0">
    <property type="entry name" value="NUCLEASE SBCCD SUBUNIT D"/>
    <property type="match status" value="1"/>
</dbReference>
<sequence length="389" mass="41643">MRLLHTSDWHIGRTFHGADLLAEQETVLHHLADLVAGEAVDVVLVAGDIYDRAVPSAEAVRVASTGLRRLREAGAELVITSGNHDSAARLGSFAEFAAAGGLHLRTTVAGIDKPVLLRDEHGEVALYGIPYLEPELARHALGVPDARGHTGVLTEAMRRITGDLARRPEVHRSVVLAHAFVTGGVGCDSERTIAVGGVEQVPGSVFDGVDYVALGHLHGAQTLGEGLRYSGSPLAYSFSEAAQRKSVWLVDLDAGGLADVRRHELPVPRRLATVTGTLDELLEAPELADLADCFLSVTLTDRVRPVDAMRRLRERFPHAVHLDWEPEGGCATVLRYAEAVRGRSDSEIAAGFLADCRGAPPSEREHALLATALETAGKRDPDGQDGDLR</sequence>
<organism evidence="8 9">
    <name type="scientific">Prauserella muralis</name>
    <dbReference type="NCBI Taxonomy" id="588067"/>
    <lineage>
        <taxon>Bacteria</taxon>
        <taxon>Bacillati</taxon>
        <taxon>Actinomycetota</taxon>
        <taxon>Actinomycetes</taxon>
        <taxon>Pseudonocardiales</taxon>
        <taxon>Pseudonocardiaceae</taxon>
        <taxon>Prauserella</taxon>
    </lineage>
</organism>
<keyword evidence="9" id="KW-1185">Reference proteome</keyword>
<dbReference type="CDD" id="cd00840">
    <property type="entry name" value="MPP_Mre11_N"/>
    <property type="match status" value="1"/>
</dbReference>
<keyword evidence="7" id="KW-0235">DNA replication</keyword>
<comment type="function">
    <text evidence="7">SbcCD cleaves DNA hairpin structures. These structures can inhibit DNA replication and are intermediates in certain DNA recombination reactions. The complex acts as a 3'-&gt;5' double strand exonuclease that can open hairpins. It also has a 5' single-strand endonuclease activity.</text>
</comment>
<evidence type="ECO:0000256" key="3">
    <source>
        <dbReference type="ARBA" id="ARBA00013365"/>
    </source>
</evidence>
<dbReference type="PANTHER" id="PTHR30337">
    <property type="entry name" value="COMPONENT OF ATP-DEPENDENT DSDNA EXONUCLEASE"/>
    <property type="match status" value="1"/>
</dbReference>
<evidence type="ECO:0000256" key="4">
    <source>
        <dbReference type="ARBA" id="ARBA00022722"/>
    </source>
</evidence>
<keyword evidence="7" id="KW-0233">DNA recombination</keyword>
<comment type="caution">
    <text evidence="8">The sequence shown here is derived from an EMBL/GenBank/DDBJ whole genome shotgun (WGS) entry which is preliminary data.</text>
</comment>
<dbReference type="InterPro" id="IPR004843">
    <property type="entry name" value="Calcineurin-like_PHP"/>
</dbReference>
<accession>A0A2V4ALL4</accession>
<dbReference type="InterPro" id="IPR004593">
    <property type="entry name" value="SbcD"/>
</dbReference>
<gene>
    <name evidence="7" type="primary">sbcD</name>
    <name evidence="8" type="ORF">BAY60_27370</name>
</gene>
<dbReference type="Pfam" id="PF12320">
    <property type="entry name" value="SbcD_C"/>
    <property type="match status" value="1"/>
</dbReference>
<evidence type="ECO:0000313" key="8">
    <source>
        <dbReference type="EMBL" id="PXY21185.1"/>
    </source>
</evidence>
<evidence type="ECO:0000313" key="9">
    <source>
        <dbReference type="Proteomes" id="UP000249915"/>
    </source>
</evidence>
<dbReference type="GO" id="GO:0004519">
    <property type="term" value="F:endonuclease activity"/>
    <property type="evidence" value="ECO:0007669"/>
    <property type="project" value="UniProtKB-KW"/>
</dbReference>
<dbReference type="Gene3D" id="3.60.21.10">
    <property type="match status" value="1"/>
</dbReference>
<dbReference type="NCBIfam" id="TIGR00619">
    <property type="entry name" value="sbcd"/>
    <property type="match status" value="1"/>
</dbReference>
<evidence type="ECO:0000256" key="5">
    <source>
        <dbReference type="ARBA" id="ARBA00022801"/>
    </source>
</evidence>
<protein>
    <recommendedName>
        <fullName evidence="3 7">Nuclease SbcCD subunit D</fullName>
    </recommendedName>
</protein>
<keyword evidence="6 7" id="KW-0269">Exonuclease</keyword>
<dbReference type="SUPFAM" id="SSF56300">
    <property type="entry name" value="Metallo-dependent phosphatases"/>
    <property type="match status" value="1"/>
</dbReference>
<dbReference type="GO" id="GO:0006260">
    <property type="term" value="P:DNA replication"/>
    <property type="evidence" value="ECO:0007669"/>
    <property type="project" value="UniProtKB-KW"/>
</dbReference>
<comment type="similarity">
    <text evidence="1 7">Belongs to the SbcD family.</text>
</comment>
<reference evidence="8 9" key="1">
    <citation type="submission" date="2016-07" db="EMBL/GenBank/DDBJ databases">
        <title>Draft genome sequence of Prauserella muralis DSM 45305, isolated from a mould-covered wall in an indoor environment.</title>
        <authorList>
            <person name="Ruckert C."/>
            <person name="Albersmeier A."/>
            <person name="Jiang C.-L."/>
            <person name="Jiang Y."/>
            <person name="Kalinowski J."/>
            <person name="Schneider O."/>
            <person name="Winkler A."/>
            <person name="Zotchev S.B."/>
        </authorList>
    </citation>
    <scope>NUCLEOTIDE SEQUENCE [LARGE SCALE GENOMIC DNA]</scope>
    <source>
        <strain evidence="8 9">DSM 45305</strain>
    </source>
</reference>
<dbReference type="InterPro" id="IPR029052">
    <property type="entry name" value="Metallo-depent_PP-like"/>
</dbReference>